<organism evidence="1 2">
    <name type="scientific">Cryptophlebia peltastica nucleopolyhedrovirus</name>
    <dbReference type="NCBI Taxonomy" id="2304025"/>
    <lineage>
        <taxon>Viruses</taxon>
        <taxon>Viruses incertae sedis</taxon>
        <taxon>Naldaviricetes</taxon>
        <taxon>Lefavirales</taxon>
        <taxon>Baculoviridae</taxon>
        <taxon>Alphabaculovirus</taxon>
        <taxon>Alphabaculovirus crypeltasticae</taxon>
    </lineage>
</organism>
<dbReference type="Proteomes" id="UP000500845">
    <property type="component" value="Segment"/>
</dbReference>
<evidence type="ECO:0000313" key="2">
    <source>
        <dbReference type="Proteomes" id="UP000500845"/>
    </source>
</evidence>
<dbReference type="GeneID" id="65102216"/>
<proteinExistence type="predicted"/>
<reference evidence="1 2" key="1">
    <citation type="journal article" date="2018" name="J. Invertebr. Pathol.">
        <title>Morphological, genetic and biological characterisation of a novel alphabaculovirus isolated from Cryptophlebia peltastica (Lepidoptera: Tortricidae).</title>
        <authorList>
            <person name="Marsberg T."/>
            <person name="Jukes M.D."/>
            <person name="Krejmer-Rabalska M."/>
            <person name="Rabalski L."/>
            <person name="Knox C.M."/>
            <person name="Moore S.D."/>
            <person name="Hill M.P."/>
            <person name="Szewczyk B."/>
        </authorList>
    </citation>
    <scope>NUCLEOTIDE SEQUENCE [LARGE SCALE GENOMIC DNA]</scope>
    <source>
        <strain evidence="1">SA</strain>
    </source>
</reference>
<name>A0A346RNW6_9ABAC</name>
<evidence type="ECO:0000313" key="1">
    <source>
        <dbReference type="EMBL" id="AXS67763.1"/>
    </source>
</evidence>
<dbReference type="GO" id="GO:0016787">
    <property type="term" value="F:hydrolase activity"/>
    <property type="evidence" value="ECO:0007669"/>
    <property type="project" value="UniProtKB-KW"/>
</dbReference>
<dbReference type="EMBL" id="MH394321">
    <property type="protein sequence ID" value="AXS67763.1"/>
    <property type="molecule type" value="Genomic_DNA"/>
</dbReference>
<dbReference type="KEGG" id="vg:65102216"/>
<dbReference type="RefSeq" id="YP_010086971.1">
    <property type="nucleotide sequence ID" value="NC_055500.1"/>
</dbReference>
<keyword evidence="1" id="KW-0378">Hydrolase</keyword>
<protein>
    <submittedName>
        <fullName evidence="1">PolyADP-ribose glycohydrolase</fullName>
    </submittedName>
</protein>
<keyword evidence="2" id="KW-1185">Reference proteome</keyword>
<accession>A0A346RNW6</accession>
<sequence>MNAEHLLLSQYVNIQNSIIELQNNYLANSKNPAVIADVIKKLTNIREDKFRTIESRLNTINASERTATFSLIIKNDKSYLENFLNVVDAIYYNTNHEIFVDESLVVSRGAFLDDLINYGNILGKEDLIYFKYEVELIELLNRPLKEIDSEMLEIDRIDCASIIVKAFFLNNIPNVSFEFLKQNIDNDIIKKKLSAILSYIAGVCKRIRECKNNEKAIFTTFKIFYTEQNEINDNLTVYGTFERNKIDVNMISPLKFRGATSPENLYDFVLMYTEGFGSVEPFNDTINFESLMYLTYPELFAMPYLFRNSTDSEHRFYNFQNLAKSNTIEVASNGGIIIEENDLVNVDSVLYVNIALIFYKFRPESPPGTKSFLDRHLNKIKTCLYEYAKVDDTITVYLNPNTANYHNEEYQFLIEMLAVLQLGFFISYNALTEEIRSNINDTLNLIPDHSPLTHIYDKLVNYNFNISGDSNMESETDSFL</sequence>